<feature type="region of interest" description="Disordered" evidence="1">
    <location>
        <begin position="223"/>
        <end position="273"/>
    </location>
</feature>
<feature type="compositionally biased region" description="Low complexity" evidence="1">
    <location>
        <begin position="1"/>
        <end position="12"/>
    </location>
</feature>
<dbReference type="Proteomes" id="UP000092993">
    <property type="component" value="Unassembled WGS sequence"/>
</dbReference>
<dbReference type="EMBL" id="LUGG01000001">
    <property type="protein sequence ID" value="OBZ78603.1"/>
    <property type="molecule type" value="Genomic_DNA"/>
</dbReference>
<name>A0A1C7MP25_GRIFR</name>
<dbReference type="STRING" id="5627.A0A1C7MP25"/>
<sequence length="472" mass="52492">MSSSNNATSSSAGAGGHNRAPFSAAAQGTGSLGNNQILNPGVPGQSMLAHLLAQQMNLPPQLLNQQIPFGGFPNPLINQMPGANFMSFPQQMFPGIGMQTMHSQLAATAPIGSSPKDEDLMVSALRGSKRKGQTYKEALEALHGTHGCTLFCHFMHGFWTYVPQDSASIWKDWYLDHKERIDARVSNVRVESGSSNVSTTTLADASSTRVASSRCFTIPATPAASASNLPRRPEAPKRFHKSSASLNKKPDRQEVHRQMKSSHLKWKGKNREAQNDLAEYNGAAPSKYKYTDEDQAFCVETIKWELKKNRQTSKKAIAIKLSKKAPHHSYHSWKSYLRDRHDLVDGLMAEAHGHVRESSEGSDHTRVTRRHENDSSQEHGDDSSSDLETSSSDSTCTYDGPDTEEDEQNMGESGVMYNKADFRIMARYIARTPHWNDLPSQLAQWEPFHKKYPNRSYKAWAIQYTTNERGAP</sequence>
<keyword evidence="3" id="KW-1185">Reference proteome</keyword>
<accession>A0A1C7MP25</accession>
<reference evidence="2 3" key="1">
    <citation type="submission" date="2016-03" db="EMBL/GenBank/DDBJ databases">
        <title>Whole genome sequencing of Grifola frondosa 9006-11.</title>
        <authorList>
            <person name="Min B."/>
            <person name="Park H."/>
            <person name="Kim J.-G."/>
            <person name="Cho H."/>
            <person name="Oh Y.-L."/>
            <person name="Kong W.-S."/>
            <person name="Choi I.-G."/>
        </authorList>
    </citation>
    <scope>NUCLEOTIDE SEQUENCE [LARGE SCALE GENOMIC DNA]</scope>
    <source>
        <strain evidence="2 3">9006-11</strain>
    </source>
</reference>
<feature type="compositionally biased region" description="Basic residues" evidence="1">
    <location>
        <begin position="258"/>
        <end position="268"/>
    </location>
</feature>
<feature type="region of interest" description="Disordered" evidence="1">
    <location>
        <begin position="353"/>
        <end position="414"/>
    </location>
</feature>
<dbReference type="AlphaFoldDB" id="A0A1C7MP25"/>
<dbReference type="OrthoDB" id="3194584at2759"/>
<feature type="region of interest" description="Disordered" evidence="1">
    <location>
        <begin position="1"/>
        <end position="28"/>
    </location>
</feature>
<proteinExistence type="predicted"/>
<comment type="caution">
    <text evidence="2">The sequence shown here is derived from an EMBL/GenBank/DDBJ whole genome shotgun (WGS) entry which is preliminary data.</text>
</comment>
<evidence type="ECO:0000256" key="1">
    <source>
        <dbReference type="SAM" id="MobiDB-lite"/>
    </source>
</evidence>
<evidence type="ECO:0000313" key="3">
    <source>
        <dbReference type="Proteomes" id="UP000092993"/>
    </source>
</evidence>
<evidence type="ECO:0000313" key="2">
    <source>
        <dbReference type="EMBL" id="OBZ78603.1"/>
    </source>
</evidence>
<feature type="compositionally biased region" description="Basic and acidic residues" evidence="1">
    <location>
        <begin position="248"/>
        <end position="257"/>
    </location>
</feature>
<organism evidence="2 3">
    <name type="scientific">Grifola frondosa</name>
    <name type="common">Maitake</name>
    <name type="synonym">Polyporus frondosus</name>
    <dbReference type="NCBI Taxonomy" id="5627"/>
    <lineage>
        <taxon>Eukaryota</taxon>
        <taxon>Fungi</taxon>
        <taxon>Dikarya</taxon>
        <taxon>Basidiomycota</taxon>
        <taxon>Agaricomycotina</taxon>
        <taxon>Agaricomycetes</taxon>
        <taxon>Polyporales</taxon>
        <taxon>Grifolaceae</taxon>
        <taxon>Grifola</taxon>
    </lineage>
</organism>
<dbReference type="OMA" id="HAHRIND"/>
<feature type="compositionally biased region" description="Basic and acidic residues" evidence="1">
    <location>
        <begin position="353"/>
        <end position="382"/>
    </location>
</feature>
<gene>
    <name evidence="2" type="ORF">A0H81_01001</name>
</gene>
<protein>
    <submittedName>
        <fullName evidence="2">Uncharacterized protein</fullName>
    </submittedName>
</protein>